<dbReference type="EMBL" id="CP100390">
    <property type="protein sequence ID" value="UZE95332.1"/>
    <property type="molecule type" value="Genomic_DNA"/>
</dbReference>
<dbReference type="InterPro" id="IPR011990">
    <property type="entry name" value="TPR-like_helical_dom_sf"/>
</dbReference>
<sequence length="863" mass="97702">MSYEIQRNELLSLLDKGCNYPLTLIVAAPGFGKTTLLNQWQERGVNHTVIRLDLTRRDNDNLSIFKKIFNELKKSTPLWDAPFFNFFKSEQFISEAAMVDILIQAFNLVEEPFVIVIDDFHVIKDPFISSVFSELVEVLPDHVSIILSSRMPPEFPVSRLKLEERILVLDYNDLKLNKHEINQLGEGLSGKALTNEQLVTLYTQTEGWVVGVKLALLTFLKSGDSALSSFNGNQPELLNYFGYEVLNLLTGGVRKFVLTSALFESFNVPLCNAVIGPDSAIIIDKLVRQGLFIMPDQNEQGSFRFHSLLQEFLQGRLLIEEGMGYINSAYRSAAEYFLSQNMLAKAIGYASKCEALDYYYDVLAQSCNQWIKSGEFEAVLGALAGISDQVLVEKYSLSIPLVYALIFSRKFNQAHYYLDLLGNAVDPIEVDVPFLKAVLALFQRDAEAFDGLSFEQFTKVHTNDDMRVVSMVTVAYIFLYKGQLESALVAANDAKSFASKVGHKFLESYADLIVILCDRYMGRGLEAIQYMTDVYRHVDERVESPVWVNLGTGMMVVYYEQNKIDQAIALCQKLLPCVNSSCATEVVANVYLGFSRLLHIKGEQLKAFKLLDQLNRILVFGRYDRFQSQIVQELMRQAITDESSTSVDSIAEKYGLLSWIEQEVWRDEAYYQESKERYSLASAYWLTSKGRYDRASDILTKLVTTLEKQGIKTRALIARCNLLVVNYLQGNQDVAINQLKKTLDQYGLVCFSRSVFDEAPGLDTVFKQAIRQNRLELPIVYSEQFEELLNETRSVDDVAVNPKTLLTGKEMEIFELLAAGLPNLEISKQTGIALSTTKWHLKNIYGKLGVSNRSAAMMVAHQR</sequence>
<dbReference type="SMART" id="SM00421">
    <property type="entry name" value="HTH_LUXR"/>
    <property type="match status" value="1"/>
</dbReference>
<evidence type="ECO:0000256" key="1">
    <source>
        <dbReference type="ARBA" id="ARBA00023015"/>
    </source>
</evidence>
<accession>A0ABY6MZZ0</accession>
<dbReference type="PRINTS" id="PR00038">
    <property type="entry name" value="HTHLUXR"/>
</dbReference>
<protein>
    <submittedName>
        <fullName evidence="5">LuxR C-terminal-related transcriptional regulator</fullName>
    </submittedName>
</protein>
<feature type="domain" description="HTH luxR-type" evidence="4">
    <location>
        <begin position="799"/>
        <end position="863"/>
    </location>
</feature>
<dbReference type="SUPFAM" id="SSF48452">
    <property type="entry name" value="TPR-like"/>
    <property type="match status" value="1"/>
</dbReference>
<evidence type="ECO:0000256" key="2">
    <source>
        <dbReference type="ARBA" id="ARBA00023125"/>
    </source>
</evidence>
<dbReference type="Gene3D" id="1.25.40.10">
    <property type="entry name" value="Tetratricopeptide repeat domain"/>
    <property type="match status" value="1"/>
</dbReference>
<dbReference type="Proteomes" id="UP001163739">
    <property type="component" value="Chromosome"/>
</dbReference>
<dbReference type="InterPro" id="IPR027417">
    <property type="entry name" value="P-loop_NTPase"/>
</dbReference>
<dbReference type="Pfam" id="PF00196">
    <property type="entry name" value="GerE"/>
    <property type="match status" value="1"/>
</dbReference>
<name>A0ABY6MZZ0_9ALTE</name>
<keyword evidence="3" id="KW-0804">Transcription</keyword>
<dbReference type="RefSeq" id="WP_265046821.1">
    <property type="nucleotide sequence ID" value="NZ_CP100390.1"/>
</dbReference>
<dbReference type="InterPro" id="IPR036388">
    <property type="entry name" value="WH-like_DNA-bd_sf"/>
</dbReference>
<dbReference type="InterPro" id="IPR041617">
    <property type="entry name" value="TPR_MalT"/>
</dbReference>
<dbReference type="SUPFAM" id="SSF52540">
    <property type="entry name" value="P-loop containing nucleoside triphosphate hydrolases"/>
    <property type="match status" value="1"/>
</dbReference>
<dbReference type="Gene3D" id="1.10.10.10">
    <property type="entry name" value="Winged helix-like DNA-binding domain superfamily/Winged helix DNA-binding domain"/>
    <property type="match status" value="1"/>
</dbReference>
<dbReference type="InterPro" id="IPR059106">
    <property type="entry name" value="WHD_MalT"/>
</dbReference>
<keyword evidence="1" id="KW-0805">Transcription regulation</keyword>
<organism evidence="5 6">
    <name type="scientific">Alkalimarinus alittae</name>
    <dbReference type="NCBI Taxonomy" id="2961619"/>
    <lineage>
        <taxon>Bacteria</taxon>
        <taxon>Pseudomonadati</taxon>
        <taxon>Pseudomonadota</taxon>
        <taxon>Gammaproteobacteria</taxon>
        <taxon>Alteromonadales</taxon>
        <taxon>Alteromonadaceae</taxon>
        <taxon>Alkalimarinus</taxon>
    </lineage>
</organism>
<dbReference type="CDD" id="cd06170">
    <property type="entry name" value="LuxR_C_like"/>
    <property type="match status" value="1"/>
</dbReference>
<keyword evidence="2" id="KW-0238">DNA-binding</keyword>
<dbReference type="PANTHER" id="PTHR44688">
    <property type="entry name" value="DNA-BINDING TRANSCRIPTIONAL ACTIVATOR DEVR_DOSR"/>
    <property type="match status" value="1"/>
</dbReference>
<proteinExistence type="predicted"/>
<dbReference type="Pfam" id="PF25873">
    <property type="entry name" value="WHD_MalT"/>
    <property type="match status" value="1"/>
</dbReference>
<keyword evidence="6" id="KW-1185">Reference proteome</keyword>
<evidence type="ECO:0000313" key="6">
    <source>
        <dbReference type="Proteomes" id="UP001163739"/>
    </source>
</evidence>
<evidence type="ECO:0000313" key="5">
    <source>
        <dbReference type="EMBL" id="UZE95332.1"/>
    </source>
</evidence>
<dbReference type="InterPro" id="IPR000792">
    <property type="entry name" value="Tscrpt_reg_LuxR_C"/>
</dbReference>
<evidence type="ECO:0000256" key="3">
    <source>
        <dbReference type="ARBA" id="ARBA00023163"/>
    </source>
</evidence>
<dbReference type="SUPFAM" id="SSF46894">
    <property type="entry name" value="C-terminal effector domain of the bipartite response regulators"/>
    <property type="match status" value="1"/>
</dbReference>
<reference evidence="5" key="1">
    <citation type="submission" date="2022-06" db="EMBL/GenBank/DDBJ databases">
        <title>Alkalimarinus sp. nov., isolated from gut of a Alitta virens.</title>
        <authorList>
            <person name="Yang A.I."/>
            <person name="Shin N.-R."/>
        </authorList>
    </citation>
    <scope>NUCLEOTIDE SEQUENCE</scope>
    <source>
        <strain evidence="5">A2M4</strain>
    </source>
</reference>
<dbReference type="PANTHER" id="PTHR44688:SF16">
    <property type="entry name" value="DNA-BINDING TRANSCRIPTIONAL ACTIVATOR DEVR_DOSR"/>
    <property type="match status" value="1"/>
</dbReference>
<gene>
    <name evidence="5" type="ORF">NKI27_14850</name>
</gene>
<evidence type="ECO:0000259" key="4">
    <source>
        <dbReference type="PROSITE" id="PS50043"/>
    </source>
</evidence>
<dbReference type="InterPro" id="IPR016032">
    <property type="entry name" value="Sig_transdc_resp-reg_C-effctor"/>
</dbReference>
<dbReference type="Gene3D" id="3.40.50.300">
    <property type="entry name" value="P-loop containing nucleotide triphosphate hydrolases"/>
    <property type="match status" value="1"/>
</dbReference>
<dbReference type="Pfam" id="PF17874">
    <property type="entry name" value="TPR_MalT"/>
    <property type="match status" value="1"/>
</dbReference>
<dbReference type="PROSITE" id="PS50043">
    <property type="entry name" value="HTH_LUXR_2"/>
    <property type="match status" value="1"/>
</dbReference>